<feature type="region of interest" description="Disordered" evidence="2">
    <location>
        <begin position="89"/>
        <end position="116"/>
    </location>
</feature>
<dbReference type="AlphaFoldDB" id="A0ABD3UL97"/>
<organism evidence="4 5">
    <name type="scientific">Penstemon smallii</name>
    <dbReference type="NCBI Taxonomy" id="265156"/>
    <lineage>
        <taxon>Eukaryota</taxon>
        <taxon>Viridiplantae</taxon>
        <taxon>Streptophyta</taxon>
        <taxon>Embryophyta</taxon>
        <taxon>Tracheophyta</taxon>
        <taxon>Spermatophyta</taxon>
        <taxon>Magnoliopsida</taxon>
        <taxon>eudicotyledons</taxon>
        <taxon>Gunneridae</taxon>
        <taxon>Pentapetalae</taxon>
        <taxon>asterids</taxon>
        <taxon>lamiids</taxon>
        <taxon>Lamiales</taxon>
        <taxon>Plantaginaceae</taxon>
        <taxon>Cheloneae</taxon>
        <taxon>Penstemon</taxon>
    </lineage>
</organism>
<feature type="domain" description="FAF" evidence="3">
    <location>
        <begin position="197"/>
        <end position="250"/>
    </location>
</feature>
<accession>A0ABD3UL97</accession>
<dbReference type="PANTHER" id="PTHR33155">
    <property type="entry name" value="FANTASTIC FOUR-LIKE PROTEIN (DUF3049)"/>
    <property type="match status" value="1"/>
</dbReference>
<comment type="similarity">
    <text evidence="1">Belongs to the fantastic four family.</text>
</comment>
<dbReference type="PANTHER" id="PTHR33155:SF9">
    <property type="entry name" value="FANTASTIC FOUR-LIKE PROTEIN (DUF3049)"/>
    <property type="match status" value="1"/>
</dbReference>
<gene>
    <name evidence="4" type="ORF">ACJIZ3_012176</name>
</gene>
<reference evidence="4 5" key="1">
    <citation type="submission" date="2024-12" db="EMBL/GenBank/DDBJ databases">
        <title>The unique morphological basis and parallel evolutionary history of personate flowers in Penstemon.</title>
        <authorList>
            <person name="Depatie T.H."/>
            <person name="Wessinger C.A."/>
        </authorList>
    </citation>
    <scope>NUCLEOTIDE SEQUENCE [LARGE SCALE GENOMIC DNA]</scope>
    <source>
        <strain evidence="4">WTNN_2</strain>
        <tissue evidence="4">Leaf</tissue>
    </source>
</reference>
<evidence type="ECO:0000256" key="2">
    <source>
        <dbReference type="SAM" id="MobiDB-lite"/>
    </source>
</evidence>
<feature type="region of interest" description="Disordered" evidence="2">
    <location>
        <begin position="55"/>
        <end position="77"/>
    </location>
</feature>
<feature type="compositionally biased region" description="Acidic residues" evidence="2">
    <location>
        <begin position="253"/>
        <end position="268"/>
    </location>
</feature>
<comment type="caution">
    <text evidence="4">The sequence shown here is derived from an EMBL/GenBank/DDBJ whole genome shotgun (WGS) entry which is preliminary data.</text>
</comment>
<feature type="compositionally biased region" description="Low complexity" evidence="2">
    <location>
        <begin position="57"/>
        <end position="77"/>
    </location>
</feature>
<evidence type="ECO:0000256" key="1">
    <source>
        <dbReference type="ARBA" id="ARBA00008690"/>
    </source>
</evidence>
<protein>
    <recommendedName>
        <fullName evidence="3">FAF domain-containing protein</fullName>
    </recommendedName>
</protein>
<dbReference type="EMBL" id="JBJXBP010000001">
    <property type="protein sequence ID" value="KAL3850294.1"/>
    <property type="molecule type" value="Genomic_DNA"/>
</dbReference>
<name>A0ABD3UL97_9LAMI</name>
<dbReference type="Pfam" id="PF11250">
    <property type="entry name" value="FAF"/>
    <property type="match status" value="1"/>
</dbReference>
<dbReference type="InterPro" id="IPR021410">
    <property type="entry name" value="FAF"/>
</dbReference>
<evidence type="ECO:0000313" key="5">
    <source>
        <dbReference type="Proteomes" id="UP001634393"/>
    </source>
</evidence>
<dbReference type="InterPro" id="IPR046431">
    <property type="entry name" value="FAF_dom"/>
</dbReference>
<evidence type="ECO:0000259" key="3">
    <source>
        <dbReference type="Pfam" id="PF11250"/>
    </source>
</evidence>
<proteinExistence type="inferred from homology"/>
<evidence type="ECO:0000313" key="4">
    <source>
        <dbReference type="EMBL" id="KAL3850294.1"/>
    </source>
</evidence>
<feature type="region of interest" description="Disordered" evidence="2">
    <location>
        <begin position="251"/>
        <end position="294"/>
    </location>
</feature>
<dbReference type="Proteomes" id="UP001634393">
    <property type="component" value="Unassembled WGS sequence"/>
</dbReference>
<feature type="compositionally biased region" description="Basic and acidic residues" evidence="2">
    <location>
        <begin position="94"/>
        <end position="103"/>
    </location>
</feature>
<keyword evidence="5" id="KW-1185">Reference proteome</keyword>
<sequence>MAACGNLERIFEEPLSDNSTILESFSTWEQLNSIKEIEDSSFSELFGELHIHAPHETSSPSSSPFTQSSPSSSLSSNSTFFNDVNQSHLGIDIPKPDKNDRSYLHPTSGYYPSNYQRKQYRDSDSFSSMTSESLSLCTEGLGFESFDDVEDVSRNELCNNEWHHHQEERTSVSRSVMNTDNHYSCEYSRRSRTCRGEFPPPISCIGRSGKPWVLFKSYKEDGRFILKEIRIPTQEFLHVSRENGRLRLHFIQSDEEEEDEDEDEDEEVVEGKNGEDGNNEESVETGNGNGNGNV</sequence>